<organism evidence="1">
    <name type="scientific">human gut metagenome</name>
    <dbReference type="NCBI Taxonomy" id="408170"/>
    <lineage>
        <taxon>unclassified sequences</taxon>
        <taxon>metagenomes</taxon>
        <taxon>organismal metagenomes</taxon>
    </lineage>
</organism>
<dbReference type="AlphaFoldDB" id="W1XMW7"/>
<sequence>MDMTMQELRAALNLSPNYPEENHFLEDNLTDEIDNEEIRQHLGIDSDWMEAVDTS</sequence>
<feature type="non-terminal residue" evidence="1">
    <location>
        <position position="55"/>
    </location>
</feature>
<protein>
    <submittedName>
        <fullName evidence="1">Uncharacterized protein</fullName>
    </submittedName>
</protein>
<comment type="caution">
    <text evidence="1">The sequence shown here is derived from an EMBL/GenBank/DDBJ whole genome shotgun (WGS) entry which is preliminary data.</text>
</comment>
<gene>
    <name evidence="1" type="ORF">Q604_UNBC15310G0001</name>
</gene>
<reference evidence="1" key="1">
    <citation type="submission" date="2013-12" db="EMBL/GenBank/DDBJ databases">
        <title>A Varibaculum cambriense genome reconstructed from a premature infant gut community with otherwise low bacterial novelty that shifts toward anaerobic metabolism during the third week of life.</title>
        <authorList>
            <person name="Brown C.T."/>
            <person name="Sharon I."/>
            <person name="Thomas B.C."/>
            <person name="Castelle C.J."/>
            <person name="Morowitz M.J."/>
            <person name="Banfield J.F."/>
        </authorList>
    </citation>
    <scope>NUCLEOTIDE SEQUENCE</scope>
</reference>
<dbReference type="EMBL" id="AZMM01015310">
    <property type="protein sequence ID" value="ETJ30174.1"/>
    <property type="molecule type" value="Genomic_DNA"/>
</dbReference>
<name>W1XMW7_9ZZZZ</name>
<accession>W1XMW7</accession>
<evidence type="ECO:0000313" key="1">
    <source>
        <dbReference type="EMBL" id="ETJ30174.1"/>
    </source>
</evidence>
<proteinExistence type="predicted"/>